<name>A0A0R2IBY4_9LACO</name>
<evidence type="ECO:0000313" key="6">
    <source>
        <dbReference type="Proteomes" id="UP000050934"/>
    </source>
</evidence>
<dbReference type="STRING" id="396268.IV45_GL000072"/>
<keyword evidence="1" id="KW-0805">Transcription regulation</keyword>
<evidence type="ECO:0000256" key="3">
    <source>
        <dbReference type="ARBA" id="ARBA00023163"/>
    </source>
</evidence>
<dbReference type="InterPro" id="IPR036390">
    <property type="entry name" value="WH_DNA-bd_sf"/>
</dbReference>
<dbReference type="InterPro" id="IPR011991">
    <property type="entry name" value="ArsR-like_HTH"/>
</dbReference>
<comment type="caution">
    <text evidence="5">The sequence shown here is derived from an EMBL/GenBank/DDBJ whole genome shotgun (WGS) entry which is preliminary data.</text>
</comment>
<dbReference type="InterPro" id="IPR036388">
    <property type="entry name" value="WH-like_DNA-bd_sf"/>
</dbReference>
<reference evidence="5 6" key="1">
    <citation type="journal article" date="2015" name="Genome Announc.">
        <title>Expanding the biotechnology potential of lactobacilli through comparative genomics of 213 strains and associated genera.</title>
        <authorList>
            <person name="Sun Z."/>
            <person name="Harris H.M."/>
            <person name="McCann A."/>
            <person name="Guo C."/>
            <person name="Argimon S."/>
            <person name="Zhang W."/>
            <person name="Yang X."/>
            <person name="Jeffery I.B."/>
            <person name="Cooney J.C."/>
            <person name="Kagawa T.F."/>
            <person name="Liu W."/>
            <person name="Song Y."/>
            <person name="Salvetti E."/>
            <person name="Wrobel A."/>
            <person name="Rasinkangas P."/>
            <person name="Parkhill J."/>
            <person name="Rea M.C."/>
            <person name="O'Sullivan O."/>
            <person name="Ritari J."/>
            <person name="Douillard F.P."/>
            <person name="Paul Ross R."/>
            <person name="Yang R."/>
            <person name="Briner A.E."/>
            <person name="Felis G.E."/>
            <person name="de Vos W.M."/>
            <person name="Barrangou R."/>
            <person name="Klaenhammer T.R."/>
            <person name="Caufield P.W."/>
            <person name="Cui Y."/>
            <person name="Zhang H."/>
            <person name="O'Toole P.W."/>
        </authorList>
    </citation>
    <scope>NUCLEOTIDE SEQUENCE [LARGE SCALE GENOMIC DNA]</scope>
    <source>
        <strain evidence="5 6">DSM 17896</strain>
    </source>
</reference>
<gene>
    <name evidence="5" type="ORF">IV45_GL000072</name>
</gene>
<dbReference type="PANTHER" id="PTHR33204:SF29">
    <property type="entry name" value="TRANSCRIPTIONAL REGULATOR"/>
    <property type="match status" value="1"/>
</dbReference>
<dbReference type="SUPFAM" id="SSF46785">
    <property type="entry name" value="Winged helix' DNA-binding domain"/>
    <property type="match status" value="1"/>
</dbReference>
<evidence type="ECO:0000256" key="2">
    <source>
        <dbReference type="ARBA" id="ARBA00023125"/>
    </source>
</evidence>
<dbReference type="Gene3D" id="1.10.10.10">
    <property type="entry name" value="Winged helix-like DNA-binding domain superfamily/Winged helix DNA-binding domain"/>
    <property type="match status" value="1"/>
</dbReference>
<evidence type="ECO:0000259" key="4">
    <source>
        <dbReference type="PROSITE" id="PS51118"/>
    </source>
</evidence>
<keyword evidence="2" id="KW-0238">DNA-binding</keyword>
<protein>
    <submittedName>
        <fullName evidence="5">HxlR family transcriptional regulator</fullName>
    </submittedName>
</protein>
<dbReference type="AlphaFoldDB" id="A0A0R2IBY4"/>
<evidence type="ECO:0000256" key="1">
    <source>
        <dbReference type="ARBA" id="ARBA00023015"/>
    </source>
</evidence>
<organism evidence="5 6">
    <name type="scientific">Limosilactobacillus secaliphilus</name>
    <dbReference type="NCBI Taxonomy" id="396268"/>
    <lineage>
        <taxon>Bacteria</taxon>
        <taxon>Bacillati</taxon>
        <taxon>Bacillota</taxon>
        <taxon>Bacilli</taxon>
        <taxon>Lactobacillales</taxon>
        <taxon>Lactobacillaceae</taxon>
        <taxon>Limosilactobacillus</taxon>
    </lineage>
</organism>
<dbReference type="PATRIC" id="fig|396268.3.peg.73"/>
<dbReference type="GO" id="GO:0003677">
    <property type="term" value="F:DNA binding"/>
    <property type="evidence" value="ECO:0007669"/>
    <property type="project" value="UniProtKB-KW"/>
</dbReference>
<proteinExistence type="predicted"/>
<evidence type="ECO:0000313" key="5">
    <source>
        <dbReference type="EMBL" id="KRN59037.1"/>
    </source>
</evidence>
<dbReference type="Proteomes" id="UP000050934">
    <property type="component" value="Unassembled WGS sequence"/>
</dbReference>
<dbReference type="CDD" id="cd00090">
    <property type="entry name" value="HTH_ARSR"/>
    <property type="match status" value="1"/>
</dbReference>
<dbReference type="PANTHER" id="PTHR33204">
    <property type="entry name" value="TRANSCRIPTIONAL REGULATOR, MARR FAMILY"/>
    <property type="match status" value="1"/>
</dbReference>
<keyword evidence="3" id="KW-0804">Transcription</keyword>
<accession>A0A0R2IBY4</accession>
<dbReference type="EMBL" id="JQBW01000006">
    <property type="protein sequence ID" value="KRN59037.1"/>
    <property type="molecule type" value="Genomic_DNA"/>
</dbReference>
<dbReference type="InterPro" id="IPR002577">
    <property type="entry name" value="HTH_HxlR"/>
</dbReference>
<sequence length="150" mass="16859">MKEDEGGFAMKQVYNTGVDYALTIVGGKWKPVIIFLLAGHSWRTGELEKQLGISSKVLSQCLHDLTEAGLVARKSFATIPPHVEYSLTPSGEDLYASMRYLNFWGETRAKSKGDQVKIMCTDKMHQLGIDGVCAMTKEHLKEWKKDLHQN</sequence>
<dbReference type="PROSITE" id="PS51118">
    <property type="entry name" value="HTH_HXLR"/>
    <property type="match status" value="1"/>
</dbReference>
<keyword evidence="6" id="KW-1185">Reference proteome</keyword>
<feature type="domain" description="HTH hxlR-type" evidence="4">
    <location>
        <begin position="16"/>
        <end position="113"/>
    </location>
</feature>
<dbReference type="Pfam" id="PF01638">
    <property type="entry name" value="HxlR"/>
    <property type="match status" value="1"/>
</dbReference>